<proteinExistence type="predicted"/>
<evidence type="ECO:0000313" key="2">
    <source>
        <dbReference type="Proteomes" id="UP000016648"/>
    </source>
</evidence>
<dbReference type="AlphaFoldDB" id="U2QL25"/>
<dbReference type="PATRIC" id="fig|1115809.3.peg.1158"/>
<name>U2QL25_9BACT</name>
<reference evidence="1 2" key="1">
    <citation type="submission" date="2013-08" db="EMBL/GenBank/DDBJ databases">
        <authorList>
            <person name="Durkin A.S."/>
            <person name="Haft D.R."/>
            <person name="McCorrison J."/>
            <person name="Torralba M."/>
            <person name="Gillis M."/>
            <person name="Haft D.H."/>
            <person name="Methe B."/>
            <person name="Sutton G."/>
            <person name="Nelson K.E."/>
        </authorList>
    </citation>
    <scope>NUCLEOTIDE SEQUENCE [LARGE SCALE GENOMIC DNA]</scope>
    <source>
        <strain evidence="1 2">F0067</strain>
    </source>
</reference>
<dbReference type="Proteomes" id="UP000016648">
    <property type="component" value="Unassembled WGS sequence"/>
</dbReference>
<dbReference type="EMBL" id="AWEY01000019">
    <property type="protein sequence ID" value="ERK39497.1"/>
    <property type="molecule type" value="Genomic_DNA"/>
</dbReference>
<sequence>MKQTFITLLLLCLSYAESKAQDVYNEILKTSTAVANDTSKDLEVRKIATFKVDALKYMLMKTNELMPDSSMHMVDVQAYAMYAFVNSFLESLAQTKKKKDKDFIMMVYKEATIHCPRFNDMDKDLILSYYNNDNFLTQFSLDCDWEKAQQEVDNVKQAAQ</sequence>
<organism evidence="1 2">
    <name type="scientific">Segatella baroniae F0067</name>
    <dbReference type="NCBI Taxonomy" id="1115809"/>
    <lineage>
        <taxon>Bacteria</taxon>
        <taxon>Pseudomonadati</taxon>
        <taxon>Bacteroidota</taxon>
        <taxon>Bacteroidia</taxon>
        <taxon>Bacteroidales</taxon>
        <taxon>Prevotellaceae</taxon>
        <taxon>Segatella</taxon>
    </lineage>
</organism>
<protein>
    <submittedName>
        <fullName evidence="1">Uncharacterized protein</fullName>
    </submittedName>
</protein>
<accession>U2QL25</accession>
<keyword evidence="2" id="KW-1185">Reference proteome</keyword>
<dbReference type="RefSeq" id="WP_021589521.1">
    <property type="nucleotide sequence ID" value="NZ_AWEY01000019.1"/>
</dbReference>
<comment type="caution">
    <text evidence="1">The sequence shown here is derived from an EMBL/GenBank/DDBJ whole genome shotgun (WGS) entry which is preliminary data.</text>
</comment>
<gene>
    <name evidence="1" type="ORF">HMPREF9135_2426</name>
</gene>
<evidence type="ECO:0000313" key="1">
    <source>
        <dbReference type="EMBL" id="ERK39497.1"/>
    </source>
</evidence>